<reference evidence="7" key="1">
    <citation type="journal article" date="2022" name="bioRxiv">
        <title>Sequencing and chromosome-scale assembly of the giantPleurodeles waltlgenome.</title>
        <authorList>
            <person name="Brown T."/>
            <person name="Elewa A."/>
            <person name="Iarovenko S."/>
            <person name="Subramanian E."/>
            <person name="Araus A.J."/>
            <person name="Petzold A."/>
            <person name="Susuki M."/>
            <person name="Suzuki K.-i.T."/>
            <person name="Hayashi T."/>
            <person name="Toyoda A."/>
            <person name="Oliveira C."/>
            <person name="Osipova E."/>
            <person name="Leigh N.D."/>
            <person name="Simon A."/>
            <person name="Yun M.H."/>
        </authorList>
    </citation>
    <scope>NUCLEOTIDE SEQUENCE</scope>
    <source>
        <strain evidence="7">20211129_DDA</strain>
        <tissue evidence="7">Liver</tissue>
    </source>
</reference>
<dbReference type="PANTHER" id="PTHR31107:SF2">
    <property type="entry name" value="CYTOCHROME C OXIDASE ASSEMBLY FACTOR 8"/>
    <property type="match status" value="1"/>
</dbReference>
<name>A0AAV7MXT1_PLEWA</name>
<protein>
    <recommendedName>
        <fullName evidence="9">Apoptogenic protein 1, mitochondrial</fullName>
    </recommendedName>
</protein>
<comment type="similarity">
    <text evidence="2">Belongs to the COA8 family.</text>
</comment>
<sequence length="192" mass="22833">MAGGVTLRRVLPFWVFSDIRVSSCPCRKHSNSSDLQPRAPHIKAVGFCPPPHSCHDWVGPPDRHSNLRPVKFYVAKDESPLEHKLRLLRQDTQDWNQKFWEHQNLTFSKEKKDFVLARLKAKGLDERDEEGRKRTLNVDEMADFYRGFLRKNFKKHAHYNRDWYKRNFTITLLMGRVALKRLWKKFGRKSES</sequence>
<keyword evidence="8" id="KW-1185">Reference proteome</keyword>
<dbReference type="PANTHER" id="PTHR31107">
    <property type="entry name" value="APOPTOGENIC PROTEIN 1, MITOCHONDRIAL"/>
    <property type="match status" value="1"/>
</dbReference>
<proteinExistence type="inferred from homology"/>
<evidence type="ECO:0000256" key="5">
    <source>
        <dbReference type="ARBA" id="ARBA00023128"/>
    </source>
</evidence>
<gene>
    <name evidence="7" type="ORF">NDU88_005513</name>
</gene>
<accession>A0AAV7MXT1</accession>
<dbReference type="GO" id="GO:0097193">
    <property type="term" value="P:intrinsic apoptotic signaling pathway"/>
    <property type="evidence" value="ECO:0007669"/>
    <property type="project" value="InterPro"/>
</dbReference>
<dbReference type="EMBL" id="JANPWB010000013">
    <property type="protein sequence ID" value="KAJ1108131.1"/>
    <property type="molecule type" value="Genomic_DNA"/>
</dbReference>
<comment type="caution">
    <text evidence="7">The sequence shown here is derived from an EMBL/GenBank/DDBJ whole genome shotgun (WGS) entry which is preliminary data.</text>
</comment>
<evidence type="ECO:0000256" key="2">
    <source>
        <dbReference type="ARBA" id="ARBA00005453"/>
    </source>
</evidence>
<dbReference type="Proteomes" id="UP001066276">
    <property type="component" value="Chromosome 9"/>
</dbReference>
<keyword evidence="3" id="KW-0999">Mitochondrion inner membrane</keyword>
<evidence type="ECO:0000256" key="1">
    <source>
        <dbReference type="ARBA" id="ARBA00004443"/>
    </source>
</evidence>
<evidence type="ECO:0000313" key="7">
    <source>
        <dbReference type="EMBL" id="KAJ1108131.1"/>
    </source>
</evidence>
<evidence type="ECO:0008006" key="9">
    <source>
        <dbReference type="Google" id="ProtNLM"/>
    </source>
</evidence>
<evidence type="ECO:0000256" key="6">
    <source>
        <dbReference type="ARBA" id="ARBA00023136"/>
    </source>
</evidence>
<evidence type="ECO:0000313" key="8">
    <source>
        <dbReference type="Proteomes" id="UP001066276"/>
    </source>
</evidence>
<keyword evidence="5" id="KW-0496">Mitochondrion</keyword>
<evidence type="ECO:0000256" key="4">
    <source>
        <dbReference type="ARBA" id="ARBA00022946"/>
    </source>
</evidence>
<organism evidence="7 8">
    <name type="scientific">Pleurodeles waltl</name>
    <name type="common">Iberian ribbed newt</name>
    <dbReference type="NCBI Taxonomy" id="8319"/>
    <lineage>
        <taxon>Eukaryota</taxon>
        <taxon>Metazoa</taxon>
        <taxon>Chordata</taxon>
        <taxon>Craniata</taxon>
        <taxon>Vertebrata</taxon>
        <taxon>Euteleostomi</taxon>
        <taxon>Amphibia</taxon>
        <taxon>Batrachia</taxon>
        <taxon>Caudata</taxon>
        <taxon>Salamandroidea</taxon>
        <taxon>Salamandridae</taxon>
        <taxon>Pleurodelinae</taxon>
        <taxon>Pleurodeles</taxon>
    </lineage>
</organism>
<dbReference type="GO" id="GO:0005743">
    <property type="term" value="C:mitochondrial inner membrane"/>
    <property type="evidence" value="ECO:0007669"/>
    <property type="project" value="UniProtKB-SubCell"/>
</dbReference>
<dbReference type="InterPro" id="IPR018796">
    <property type="entry name" value="COA8"/>
</dbReference>
<keyword evidence="6" id="KW-0472">Membrane</keyword>
<comment type="subcellular location">
    <subcellularLocation>
        <location evidence="1">Mitochondrion inner membrane</location>
        <topology evidence="1">Peripheral membrane protein</topology>
        <orientation evidence="1">Matrix side</orientation>
    </subcellularLocation>
</comment>
<evidence type="ECO:0000256" key="3">
    <source>
        <dbReference type="ARBA" id="ARBA00022792"/>
    </source>
</evidence>
<dbReference type="AlphaFoldDB" id="A0AAV7MXT1"/>
<dbReference type="Pfam" id="PF10231">
    <property type="entry name" value="COA8"/>
    <property type="match status" value="1"/>
</dbReference>
<keyword evidence="4" id="KW-0809">Transit peptide</keyword>